<feature type="transmembrane region" description="Helical" evidence="1">
    <location>
        <begin position="39"/>
        <end position="64"/>
    </location>
</feature>
<dbReference type="GeneID" id="56472993"/>
<keyword evidence="1" id="KW-0472">Membrane</keyword>
<dbReference type="OrthoDB" id="2438366at2"/>
<gene>
    <name evidence="2" type="ORF">BS1321_09625</name>
</gene>
<sequence length="104" mass="11540">MEANQKMLDAVKWVSGTGCVIGIIIFALSFFVSDYNKDYIFTAVGIAITLSAAAIFLVGIFFVLTEEMVMNTHKGKRIEPETTKIIKIKSNAKPQTKRSTEFSN</sequence>
<proteinExistence type="predicted"/>
<evidence type="ECO:0000313" key="3">
    <source>
        <dbReference type="Proteomes" id="UP000214618"/>
    </source>
</evidence>
<dbReference type="AlphaFoldDB" id="A0A223EG67"/>
<dbReference type="EMBL" id="CP017704">
    <property type="protein sequence ID" value="ASS94193.1"/>
    <property type="molecule type" value="Genomic_DNA"/>
</dbReference>
<reference evidence="2 3" key="1">
    <citation type="submission" date="2016-10" db="EMBL/GenBank/DDBJ databases">
        <title>The whole genome sequencing and assembly of Bacillus simplex DSM 1321 strain.</title>
        <authorList>
            <person name="Park M.-K."/>
            <person name="Lee Y.-J."/>
            <person name="Yi H."/>
            <person name="Bahn Y.-S."/>
            <person name="Kim J.F."/>
            <person name="Lee D.-W."/>
        </authorList>
    </citation>
    <scope>NUCLEOTIDE SEQUENCE [LARGE SCALE GENOMIC DNA]</scope>
    <source>
        <strain evidence="2 3">DSM 1321</strain>
    </source>
</reference>
<evidence type="ECO:0000256" key="1">
    <source>
        <dbReference type="SAM" id="Phobius"/>
    </source>
</evidence>
<dbReference type="Proteomes" id="UP000214618">
    <property type="component" value="Chromosome"/>
</dbReference>
<accession>A0A223EG67</accession>
<feature type="transmembrane region" description="Helical" evidence="1">
    <location>
        <begin position="12"/>
        <end position="33"/>
    </location>
</feature>
<protein>
    <submittedName>
        <fullName evidence="2">Uncharacterized protein</fullName>
    </submittedName>
</protein>
<evidence type="ECO:0000313" key="2">
    <source>
        <dbReference type="EMBL" id="ASS94193.1"/>
    </source>
</evidence>
<dbReference type="RefSeq" id="WP_063235312.1">
    <property type="nucleotide sequence ID" value="NZ_BCVO01000024.1"/>
</dbReference>
<name>A0A223EG67_9BACI</name>
<keyword evidence="1" id="KW-1133">Transmembrane helix</keyword>
<organism evidence="2 3">
    <name type="scientific">Peribacillus simplex NBRC 15720 = DSM 1321</name>
    <dbReference type="NCBI Taxonomy" id="1349754"/>
    <lineage>
        <taxon>Bacteria</taxon>
        <taxon>Bacillati</taxon>
        <taxon>Bacillota</taxon>
        <taxon>Bacilli</taxon>
        <taxon>Bacillales</taxon>
        <taxon>Bacillaceae</taxon>
        <taxon>Peribacillus</taxon>
    </lineage>
</organism>
<keyword evidence="1" id="KW-0812">Transmembrane</keyword>